<organism evidence="8">
    <name type="scientific">Schistocephalus solidus</name>
    <name type="common">Tapeworm</name>
    <dbReference type="NCBI Taxonomy" id="70667"/>
    <lineage>
        <taxon>Eukaryota</taxon>
        <taxon>Metazoa</taxon>
        <taxon>Spiralia</taxon>
        <taxon>Lophotrochozoa</taxon>
        <taxon>Platyhelminthes</taxon>
        <taxon>Cestoda</taxon>
        <taxon>Eucestoda</taxon>
        <taxon>Diphyllobothriidea</taxon>
        <taxon>Diphyllobothriidae</taxon>
        <taxon>Schistocephalus</taxon>
    </lineage>
</organism>
<protein>
    <submittedName>
        <fullName evidence="8">Cytochrome c oxidase subunit 7C</fullName>
    </submittedName>
</protein>
<comment type="subcellular location">
    <subcellularLocation>
        <location evidence="1">Mitochondrion inner membrane</location>
        <topology evidence="1">Single-pass membrane protein</topology>
    </subcellularLocation>
</comment>
<dbReference type="Pfam" id="PF02935">
    <property type="entry name" value="COX7C"/>
    <property type="match status" value="1"/>
</dbReference>
<evidence type="ECO:0000256" key="1">
    <source>
        <dbReference type="ARBA" id="ARBA00004434"/>
    </source>
</evidence>
<keyword evidence="6 7" id="KW-0472">Membrane</keyword>
<proteinExistence type="inferred from homology"/>
<evidence type="ECO:0000313" key="8">
    <source>
        <dbReference type="EMBL" id="JAP59749.1"/>
    </source>
</evidence>
<keyword evidence="5" id="KW-0496">Mitochondrion</keyword>
<dbReference type="UniPathway" id="UPA00705"/>
<keyword evidence="7" id="KW-1133">Transmembrane helix</keyword>
<evidence type="ECO:0000256" key="5">
    <source>
        <dbReference type="ARBA" id="ARBA00023128"/>
    </source>
</evidence>
<feature type="non-terminal residue" evidence="8">
    <location>
        <position position="1"/>
    </location>
</feature>
<keyword evidence="7" id="KW-0812">Transmembrane</keyword>
<dbReference type="GO" id="GO:0006123">
    <property type="term" value="P:mitochondrial electron transport, cytochrome c to oxygen"/>
    <property type="evidence" value="ECO:0007669"/>
    <property type="project" value="InterPro"/>
</dbReference>
<dbReference type="InterPro" id="IPR004202">
    <property type="entry name" value="COX7C/Cox8"/>
</dbReference>
<reference evidence="8" key="1">
    <citation type="submission" date="2016-01" db="EMBL/GenBank/DDBJ databases">
        <title>Reference transcriptome for the parasite Schistocephalus solidus: insights into the molecular evolution of parasitism.</title>
        <authorList>
            <person name="Hebert F.O."/>
            <person name="Grambauer S."/>
            <person name="Barber I."/>
            <person name="Landry C.R."/>
            <person name="Aubin-Horth N."/>
        </authorList>
    </citation>
    <scope>NUCLEOTIDE SEQUENCE</scope>
</reference>
<evidence type="ECO:0000256" key="6">
    <source>
        <dbReference type="ARBA" id="ARBA00023136"/>
    </source>
</evidence>
<evidence type="ECO:0000256" key="3">
    <source>
        <dbReference type="ARBA" id="ARBA00010514"/>
    </source>
</evidence>
<comment type="pathway">
    <text evidence="2">Energy metabolism; oxidative phosphorylation.</text>
</comment>
<evidence type="ECO:0000256" key="4">
    <source>
        <dbReference type="ARBA" id="ARBA00022792"/>
    </source>
</evidence>
<sequence>WCPFRVVTHERASHQTIPCPILTLGLSCRSHLKFCAVVKMSMPLRQGYHLVFNEVRLRPLGRLAYAGLKTRPPAIQKIYDKLEHLETSIDQEAKPGANLPFNVEKPRALALKIIIFIGFAFNMPFYLIYRHMRKASTA</sequence>
<name>A0A0V0J269_SCHSO</name>
<dbReference type="GO" id="GO:0045277">
    <property type="term" value="C:respiratory chain complex IV"/>
    <property type="evidence" value="ECO:0007669"/>
    <property type="project" value="InterPro"/>
</dbReference>
<dbReference type="InterPro" id="IPR036636">
    <property type="entry name" value="COX7C/Cox8_sf"/>
</dbReference>
<evidence type="ECO:0000256" key="7">
    <source>
        <dbReference type="SAM" id="Phobius"/>
    </source>
</evidence>
<accession>A0A0V0J269</accession>
<keyword evidence="4" id="KW-0999">Mitochondrion inner membrane</keyword>
<comment type="similarity">
    <text evidence="3">Belongs to the cytochrome c oxidase VIIc family.</text>
</comment>
<dbReference type="GO" id="GO:0005743">
    <property type="term" value="C:mitochondrial inner membrane"/>
    <property type="evidence" value="ECO:0007669"/>
    <property type="project" value="UniProtKB-SubCell"/>
</dbReference>
<feature type="transmembrane region" description="Helical" evidence="7">
    <location>
        <begin position="109"/>
        <end position="129"/>
    </location>
</feature>
<dbReference type="Gene3D" id="4.10.49.10">
    <property type="entry name" value="Cytochrome c oxidase subunit VIIc"/>
    <property type="match status" value="1"/>
</dbReference>
<dbReference type="AlphaFoldDB" id="A0A0V0J269"/>
<dbReference type="EMBL" id="GEEE01003476">
    <property type="protein sequence ID" value="JAP59749.1"/>
    <property type="molecule type" value="Transcribed_RNA"/>
</dbReference>
<gene>
    <name evidence="8" type="primary">COX7C</name>
    <name evidence="8" type="ORF">TR121559</name>
</gene>
<evidence type="ECO:0000256" key="2">
    <source>
        <dbReference type="ARBA" id="ARBA00004673"/>
    </source>
</evidence>
<dbReference type="SUPFAM" id="SSF81427">
    <property type="entry name" value="Mitochondrial cytochrome c oxidase subunit VIIc (aka VIIIa)"/>
    <property type="match status" value="1"/>
</dbReference>